<evidence type="ECO:0000313" key="1">
    <source>
        <dbReference type="EMBL" id="RWR31903.1"/>
    </source>
</evidence>
<proteinExistence type="predicted"/>
<dbReference type="AlphaFoldDB" id="A0A443KGM2"/>
<evidence type="ECO:0008006" key="3">
    <source>
        <dbReference type="Google" id="ProtNLM"/>
    </source>
</evidence>
<organism evidence="1 2">
    <name type="scientific">Paenirhodobacter populi</name>
    <dbReference type="NCBI Taxonomy" id="2306993"/>
    <lineage>
        <taxon>Bacteria</taxon>
        <taxon>Pseudomonadati</taxon>
        <taxon>Pseudomonadota</taxon>
        <taxon>Alphaproteobacteria</taxon>
        <taxon>Rhodobacterales</taxon>
        <taxon>Rhodobacter group</taxon>
        <taxon>Paenirhodobacter</taxon>
    </lineage>
</organism>
<gene>
    <name evidence="1" type="ORF">D2T31_02760</name>
</gene>
<dbReference type="PANTHER" id="PTHR33747">
    <property type="entry name" value="UPF0225 PROTEIN SCO1677"/>
    <property type="match status" value="1"/>
</dbReference>
<evidence type="ECO:0000313" key="2">
    <source>
        <dbReference type="Proteomes" id="UP000285295"/>
    </source>
</evidence>
<dbReference type="OrthoDB" id="1551443at2"/>
<dbReference type="PANTHER" id="PTHR33747:SF1">
    <property type="entry name" value="ADENYLATE CYCLASE-ASSOCIATED CAP C-TERMINAL DOMAIN-CONTAINING PROTEIN"/>
    <property type="match status" value="1"/>
</dbReference>
<dbReference type="Pfam" id="PF02810">
    <property type="entry name" value="SEC-C"/>
    <property type="match status" value="1"/>
</dbReference>
<reference evidence="1 2" key="2">
    <citation type="submission" date="2019-01" db="EMBL/GenBank/DDBJ databases">
        <authorList>
            <person name="Li Y."/>
        </authorList>
    </citation>
    <scope>NUCLEOTIDE SEQUENCE [LARGE SCALE GENOMIC DNA]</scope>
    <source>
        <strain evidence="1 2">D19-10-3-21</strain>
    </source>
</reference>
<protein>
    <recommendedName>
        <fullName evidence="3">Prepilin peptidase</fullName>
    </recommendedName>
</protein>
<sequence>MRSEEQCFQELMEVCRAPGFAHAIAMFCFRDNWIGFKDQMTGKLLADKKTPDRLIRTEIASLIGGLLGGAGSTELPDQAVMVNYLEQAERLLEEIHQCMVADAFSDLKAHSSPLSTGEAIREAAFYATESAYAFQYKDFAEVRYQQNEQWLAGNVGFTLKDAKLIADAIVDIQSKKAMDHLANLRKTDPTLWTMLPAFELVPEEVSGASGLPIKTVKRFFTAFSCDVKNENANFRSITDFNITSAKPIVLLEGQYFLFQYVSLMEAIYECPAHWMYQDAAYRAAASQNKGHFTEAMTFDFLKRIFGEEYVFQNLDLYKGVNKVGEIDVYVSFGEVGIICQCKSQKLTVASRSGNLVRIKKDFQLAIQEAYDQCRVCFDGLLDPDVIVKDTAGNVVDLQRPERVFPITVISDHFPALSIQVRQFLAINTAEGFEKPLCVDLFTLDVISELVPSPIRVLAYLERRSLYYDRIMTTNELGVLGYFLRVNIWLESENDFLNLDDSLASDIDSAMFVRREGLPGKDTPEGLLTRFKDTFVGHVIDDVDRNPNALCVELGLSLLEMGEDGINDVEALVSRMSARGRGDVTLPMENRSSGLTIHCNSDPQYIAEPSLRKHMVRRKYHQKADKWLGLNVDPSTKLVRFGAYVRQKHVFDYELEALMASAPPLVKTKDVLRGAARRKVGRNEKCPCGSGKKYKHCCGKG</sequence>
<name>A0A443KGM2_9RHOB</name>
<reference evidence="1 2" key="1">
    <citation type="submission" date="2019-01" db="EMBL/GenBank/DDBJ databases">
        <title>Sinorhodobacter populi sp. nov. isolated from the symptomatic bark tissue of Populus euramericana canker.</title>
        <authorList>
            <person name="Xu G."/>
        </authorList>
    </citation>
    <scope>NUCLEOTIDE SEQUENCE [LARGE SCALE GENOMIC DNA]</scope>
    <source>
        <strain evidence="1 2">D19-10-3-21</strain>
    </source>
</reference>
<dbReference type="InterPro" id="IPR004027">
    <property type="entry name" value="SEC_C_motif"/>
</dbReference>
<dbReference type="RefSeq" id="WP_128235923.1">
    <property type="nucleotide sequence ID" value="NZ_SAUX01000002.1"/>
</dbReference>
<dbReference type="Gene3D" id="3.10.450.50">
    <property type="match status" value="1"/>
</dbReference>
<accession>A0A443KGM2</accession>
<comment type="caution">
    <text evidence="1">The sequence shown here is derived from an EMBL/GenBank/DDBJ whole genome shotgun (WGS) entry which is preliminary data.</text>
</comment>
<dbReference type="Proteomes" id="UP000285295">
    <property type="component" value="Unassembled WGS sequence"/>
</dbReference>
<dbReference type="EMBL" id="SAUX01000002">
    <property type="protein sequence ID" value="RWR31903.1"/>
    <property type="molecule type" value="Genomic_DNA"/>
</dbReference>
<dbReference type="SUPFAM" id="SSF103642">
    <property type="entry name" value="Sec-C motif"/>
    <property type="match status" value="1"/>
</dbReference>